<keyword evidence="5" id="KW-1185">Reference proteome</keyword>
<dbReference type="InterPro" id="IPR050465">
    <property type="entry name" value="UPF0194_transport"/>
</dbReference>
<dbReference type="EMBL" id="CP006939">
    <property type="protein sequence ID" value="AHC14473.1"/>
    <property type="molecule type" value="Genomic_DNA"/>
</dbReference>
<dbReference type="CDD" id="cd06850">
    <property type="entry name" value="biotinyl_domain"/>
    <property type="match status" value="1"/>
</dbReference>
<dbReference type="PANTHER" id="PTHR32347">
    <property type="entry name" value="EFFLUX SYSTEM COMPONENT YKNX-RELATED"/>
    <property type="match status" value="1"/>
</dbReference>
<evidence type="ECO:0000256" key="2">
    <source>
        <dbReference type="ARBA" id="ARBA00023054"/>
    </source>
</evidence>
<comment type="subcellular location">
    <subcellularLocation>
        <location evidence="1">Cell envelope</location>
    </subcellularLocation>
</comment>
<accession>V5WF98</accession>
<protein>
    <submittedName>
        <fullName evidence="4">Membrane-fusion protein</fullName>
    </submittedName>
</protein>
<dbReference type="PANTHER" id="PTHR32347:SF14">
    <property type="entry name" value="EFFLUX SYSTEM COMPONENT YKNX-RELATED"/>
    <property type="match status" value="1"/>
</dbReference>
<dbReference type="STRING" id="1307761.L21SP2_1057"/>
<dbReference type="SUPFAM" id="SSF111369">
    <property type="entry name" value="HlyD-like secretion proteins"/>
    <property type="match status" value="1"/>
</dbReference>
<dbReference type="HOGENOM" id="CLU_018816_14_2_12"/>
<dbReference type="eggNOG" id="COG0845">
    <property type="taxonomic scope" value="Bacteria"/>
</dbReference>
<gene>
    <name evidence="4" type="ORF">L21SP2_1057</name>
</gene>
<sequence>MKRNASKTWKIIIILTVVAGLATAGSIAAVSMYRQSSATSGLSDARRYSVNQVSYSQTIEASGNIEAYQAESYAAPMAGEVENIYVAEGDQVAQGQMLADLNDLSLRYELASIEYDISQAQSNARPRELELLEMKKEMAESEISDTKVSAKFAGLVSDVFVNEGDNVAQGAELLRVIDLSMMKAMVPIDEIDVPLLEEGQRVEFIFDAYPDLRYNGYVAHVPREASVTSNGIAVLEVELILSDPDSAIIPAFTFTAEIYVSDSEDILVVDKSAVFIRDNDGSRGMAMRVDEQTEDPQPVRVEVESYDADRYRVLNGLEAGDELISPQSLMDARGDIGGGFSLPGMGRNMNGGERPVPPQGSGTAPAGRRN</sequence>
<dbReference type="Proteomes" id="UP000018680">
    <property type="component" value="Chromosome"/>
</dbReference>
<evidence type="ECO:0000256" key="1">
    <source>
        <dbReference type="ARBA" id="ARBA00004196"/>
    </source>
</evidence>
<evidence type="ECO:0000256" key="3">
    <source>
        <dbReference type="SAM" id="MobiDB-lite"/>
    </source>
</evidence>
<reference evidence="4 5" key="1">
    <citation type="journal article" date="2015" name="Stand. Genomic Sci.">
        <title>Complete genome sequence and description of Salinispira pacifica gen. nov., sp. nov., a novel spirochaete isolated form a hypersaline microbial mat.</title>
        <authorList>
            <person name="Ben Hania W."/>
            <person name="Joseph M."/>
            <person name="Schumann P."/>
            <person name="Bunk B."/>
            <person name="Fiebig A."/>
            <person name="Sproer C."/>
            <person name="Klenk H.P."/>
            <person name="Fardeau M.L."/>
            <person name="Spring S."/>
        </authorList>
    </citation>
    <scope>NUCLEOTIDE SEQUENCE [LARGE SCALE GENOMIC DNA]</scope>
    <source>
        <strain evidence="4 5">L21-RPul-D2</strain>
    </source>
</reference>
<dbReference type="AlphaFoldDB" id="V5WF98"/>
<organism evidence="4 5">
    <name type="scientific">Salinispira pacifica</name>
    <dbReference type="NCBI Taxonomy" id="1307761"/>
    <lineage>
        <taxon>Bacteria</taxon>
        <taxon>Pseudomonadati</taxon>
        <taxon>Spirochaetota</taxon>
        <taxon>Spirochaetia</taxon>
        <taxon>Spirochaetales</taxon>
        <taxon>Spirochaetaceae</taxon>
        <taxon>Salinispira</taxon>
    </lineage>
</organism>
<keyword evidence="2" id="KW-0175">Coiled coil</keyword>
<dbReference type="Gene3D" id="2.40.50.100">
    <property type="match status" value="1"/>
</dbReference>
<dbReference type="GO" id="GO:0030313">
    <property type="term" value="C:cell envelope"/>
    <property type="evidence" value="ECO:0007669"/>
    <property type="project" value="UniProtKB-SubCell"/>
</dbReference>
<name>V5WF98_9SPIO</name>
<dbReference type="RefSeq" id="WP_024267403.1">
    <property type="nucleotide sequence ID" value="NC_023035.1"/>
</dbReference>
<proteinExistence type="predicted"/>
<evidence type="ECO:0000313" key="5">
    <source>
        <dbReference type="Proteomes" id="UP000018680"/>
    </source>
</evidence>
<feature type="region of interest" description="Disordered" evidence="3">
    <location>
        <begin position="340"/>
        <end position="370"/>
    </location>
</feature>
<evidence type="ECO:0000313" key="4">
    <source>
        <dbReference type="EMBL" id="AHC14473.1"/>
    </source>
</evidence>
<dbReference type="Gene3D" id="2.40.30.170">
    <property type="match status" value="1"/>
</dbReference>
<dbReference type="KEGG" id="slr:L21SP2_1057"/>
<dbReference type="Gene3D" id="2.40.420.20">
    <property type="match status" value="1"/>
</dbReference>